<dbReference type="RefSeq" id="WP_097113379.1">
    <property type="nucleotide sequence ID" value="NZ_CP083931.1"/>
</dbReference>
<dbReference type="GO" id="GO:0006974">
    <property type="term" value="P:DNA damage response"/>
    <property type="evidence" value="ECO:0007669"/>
    <property type="project" value="TreeGrafter"/>
</dbReference>
<protein>
    <submittedName>
        <fullName evidence="3">Uncharacterized membrane protein YiaA</fullName>
    </submittedName>
</protein>
<dbReference type="PANTHER" id="PTHR37290">
    <property type="entry name" value="INNER MEMBRANE PROTEIN YIAA-RELATED"/>
    <property type="match status" value="1"/>
</dbReference>
<name>A0A286E3K0_9NEIS</name>
<keyword evidence="1" id="KW-0472">Membrane</keyword>
<feature type="transmembrane region" description="Helical" evidence="1">
    <location>
        <begin position="82"/>
        <end position="101"/>
    </location>
</feature>
<dbReference type="InterPro" id="IPR038972">
    <property type="entry name" value="YiaA-like"/>
</dbReference>
<keyword evidence="1" id="KW-1133">Transmembrane helix</keyword>
<dbReference type="OrthoDB" id="3295178at2"/>
<dbReference type="AlphaFoldDB" id="A0A286E3K0"/>
<keyword evidence="1" id="KW-0812">Transmembrane</keyword>
<gene>
    <name evidence="3" type="ORF">SAMN02746062_00304</name>
</gene>
<evidence type="ECO:0000256" key="1">
    <source>
        <dbReference type="SAM" id="Phobius"/>
    </source>
</evidence>
<reference evidence="3 4" key="1">
    <citation type="submission" date="2017-09" db="EMBL/GenBank/DDBJ databases">
        <authorList>
            <person name="Ehlers B."/>
            <person name="Leendertz F.H."/>
        </authorList>
    </citation>
    <scope>NUCLEOTIDE SEQUENCE [LARGE SCALE GENOMIC DNA]</scope>
    <source>
        <strain evidence="3 4">DSM 16848</strain>
    </source>
</reference>
<accession>A0A286E3K0</accession>
<dbReference type="GO" id="GO:0005886">
    <property type="term" value="C:plasma membrane"/>
    <property type="evidence" value="ECO:0007669"/>
    <property type="project" value="TreeGrafter"/>
</dbReference>
<dbReference type="EMBL" id="OCNF01000002">
    <property type="protein sequence ID" value="SOD65473.1"/>
    <property type="molecule type" value="Genomic_DNA"/>
</dbReference>
<dbReference type="NCBIfam" id="NF008482">
    <property type="entry name" value="PRK11383.1"/>
    <property type="match status" value="1"/>
</dbReference>
<dbReference type="InterPro" id="IPR008024">
    <property type="entry name" value="YiaAB"/>
</dbReference>
<feature type="transmembrane region" description="Helical" evidence="1">
    <location>
        <begin position="51"/>
        <end position="70"/>
    </location>
</feature>
<dbReference type="Proteomes" id="UP000219669">
    <property type="component" value="Unassembled WGS sequence"/>
</dbReference>
<sequence length="156" mass="17301">MKQSDFYQQIHELKPTTAFTVAAWAVLVIGVAAFLVGIVRVDTLALSEKGFYVAVLALGLYAAISLQKTVRDKAEGLPVSQMYWTISWAALALAIVLLIIGLYHSELQLNEKGFYGLAFTQSLFAIIVIQKNVRDVQKINELLENTPMRSSSNHDE</sequence>
<evidence type="ECO:0000313" key="4">
    <source>
        <dbReference type="Proteomes" id="UP000219669"/>
    </source>
</evidence>
<evidence type="ECO:0000259" key="2">
    <source>
        <dbReference type="Pfam" id="PF05360"/>
    </source>
</evidence>
<feature type="transmembrane region" description="Helical" evidence="1">
    <location>
        <begin position="21"/>
        <end position="39"/>
    </location>
</feature>
<dbReference type="Pfam" id="PF05360">
    <property type="entry name" value="YiaAB"/>
    <property type="match status" value="2"/>
</dbReference>
<keyword evidence="4" id="KW-1185">Reference proteome</keyword>
<dbReference type="PANTHER" id="PTHR37290:SF1">
    <property type="entry name" value="INNER MEMBRANE PROTEIN YIAA"/>
    <property type="match status" value="1"/>
</dbReference>
<feature type="domain" description="YiaAB two helix" evidence="2">
    <location>
        <begin position="19"/>
        <end position="72"/>
    </location>
</feature>
<organism evidence="3 4">
    <name type="scientific">Alysiella filiformis DSM 16848</name>
    <dbReference type="NCBI Taxonomy" id="1120981"/>
    <lineage>
        <taxon>Bacteria</taxon>
        <taxon>Pseudomonadati</taxon>
        <taxon>Pseudomonadota</taxon>
        <taxon>Betaproteobacteria</taxon>
        <taxon>Neisseriales</taxon>
        <taxon>Neisseriaceae</taxon>
        <taxon>Alysiella</taxon>
    </lineage>
</organism>
<feature type="domain" description="YiaAB two helix" evidence="2">
    <location>
        <begin position="84"/>
        <end position="135"/>
    </location>
</feature>
<proteinExistence type="predicted"/>
<evidence type="ECO:0000313" key="3">
    <source>
        <dbReference type="EMBL" id="SOD65473.1"/>
    </source>
</evidence>